<sequence length="86" mass="8235">MPSWSAVADALVPSGRVTSTVEPASAVPVTAVAPAVTGLTLGAAGAVVSGTVADVGVDLLPASSVAVTDTLSPSFKALTGTLKFPS</sequence>
<proteinExistence type="predicted"/>
<reference evidence="1 2" key="1">
    <citation type="submission" date="2015-02" db="EMBL/GenBank/DDBJ databases">
        <title>Evolution of amylase-binding proteins of oral streptococcal species.</title>
        <authorList>
            <person name="Haase E.M."/>
        </authorList>
    </citation>
    <scope>NUCLEOTIDE SEQUENCE [LARGE SCALE GENOMIC DNA]</scope>
    <source>
        <strain evidence="1 2">UC6950A</strain>
    </source>
</reference>
<dbReference type="EMBL" id="JYOV01000001">
    <property type="protein sequence ID" value="KJU96191.1"/>
    <property type="molecule type" value="Genomic_DNA"/>
</dbReference>
<comment type="caution">
    <text evidence="1">The sequence shown here is derived from an EMBL/GenBank/DDBJ whole genome shotgun (WGS) entry which is preliminary data.</text>
</comment>
<gene>
    <name evidence="1" type="ORF">TZ96_00001</name>
</gene>
<evidence type="ECO:0000313" key="2">
    <source>
        <dbReference type="Proteomes" id="UP000033405"/>
    </source>
</evidence>
<evidence type="ECO:0000313" key="1">
    <source>
        <dbReference type="EMBL" id="KJU96191.1"/>
    </source>
</evidence>
<organism evidence="1 2">
    <name type="scientific">Streptococcus infantis</name>
    <dbReference type="NCBI Taxonomy" id="68892"/>
    <lineage>
        <taxon>Bacteria</taxon>
        <taxon>Bacillati</taxon>
        <taxon>Bacillota</taxon>
        <taxon>Bacilli</taxon>
        <taxon>Lactobacillales</taxon>
        <taxon>Streptococcaceae</taxon>
        <taxon>Streptococcus</taxon>
    </lineage>
</organism>
<dbReference type="AlphaFoldDB" id="A0A0F3HPU0"/>
<dbReference type="Proteomes" id="UP000033405">
    <property type="component" value="Unassembled WGS sequence"/>
</dbReference>
<accession>A0A0F3HPU0</accession>
<protein>
    <submittedName>
        <fullName evidence="1">Uncharacterized protein</fullName>
    </submittedName>
</protein>
<name>A0A0F3HPU0_9STRE</name>